<name>A0A8B8G3P5_9HEMI</name>
<keyword evidence="6" id="KW-0446">Lipid-binding</keyword>
<keyword evidence="5" id="KW-0963">Cytoplasm</keyword>
<dbReference type="InterPro" id="IPR001683">
    <property type="entry name" value="PX_dom"/>
</dbReference>
<evidence type="ECO:0000256" key="2">
    <source>
        <dbReference type="ARBA" id="ARBA00004496"/>
    </source>
</evidence>
<reference evidence="10" key="1">
    <citation type="submission" date="2025-08" db="UniProtKB">
        <authorList>
            <consortium name="RefSeq"/>
        </authorList>
    </citation>
    <scope>IDENTIFICATION</scope>
    <source>
        <tissue evidence="10">Whole body</tissue>
    </source>
</reference>
<keyword evidence="9" id="KW-1185">Reference proteome</keyword>
<dbReference type="Gene3D" id="1.20.1270.60">
    <property type="entry name" value="Arfaptin homology (AH) domain/BAR domain"/>
    <property type="match status" value="1"/>
</dbReference>
<dbReference type="GO" id="GO:0015031">
    <property type="term" value="P:protein transport"/>
    <property type="evidence" value="ECO:0007669"/>
    <property type="project" value="TreeGrafter"/>
</dbReference>
<dbReference type="InterPro" id="IPR036871">
    <property type="entry name" value="PX_dom_sf"/>
</dbReference>
<proteinExistence type="inferred from homology"/>
<dbReference type="GO" id="GO:0005769">
    <property type="term" value="C:early endosome"/>
    <property type="evidence" value="ECO:0007669"/>
    <property type="project" value="TreeGrafter"/>
</dbReference>
<dbReference type="Pfam" id="PF09325">
    <property type="entry name" value="Vps5"/>
    <property type="match status" value="1"/>
</dbReference>
<dbReference type="GO" id="GO:0034727">
    <property type="term" value="P:piecemeal microautophagy of the nucleus"/>
    <property type="evidence" value="ECO:0007669"/>
    <property type="project" value="TreeGrafter"/>
</dbReference>
<evidence type="ECO:0000256" key="3">
    <source>
        <dbReference type="ARBA" id="ARBA00010883"/>
    </source>
</evidence>
<dbReference type="InterPro" id="IPR015404">
    <property type="entry name" value="Vps5_C"/>
</dbReference>
<dbReference type="GeneID" id="112688458"/>
<dbReference type="PANTHER" id="PTHR45949">
    <property type="entry name" value="SORTING NEXIN-4"/>
    <property type="match status" value="1"/>
</dbReference>
<accession>A0A8B8G3P5</accession>
<keyword evidence="4" id="KW-0813">Transport</keyword>
<comment type="similarity">
    <text evidence="3">Belongs to the sorting nexin family.</text>
</comment>
<dbReference type="Proteomes" id="UP000694846">
    <property type="component" value="Unplaced"/>
</dbReference>
<evidence type="ECO:0000256" key="5">
    <source>
        <dbReference type="ARBA" id="ARBA00022490"/>
    </source>
</evidence>
<dbReference type="GO" id="GO:0000422">
    <property type="term" value="P:autophagy of mitochondrion"/>
    <property type="evidence" value="ECO:0007669"/>
    <property type="project" value="TreeGrafter"/>
</dbReference>
<dbReference type="CDD" id="cd06860">
    <property type="entry name" value="PX_SNX7_30_like"/>
    <property type="match status" value="1"/>
</dbReference>
<dbReference type="PANTHER" id="PTHR45949:SF2">
    <property type="entry name" value="SORTING NEXIN-4"/>
    <property type="match status" value="1"/>
</dbReference>
<organism evidence="9 10">
    <name type="scientific">Sipha flava</name>
    <name type="common">yellow sugarcane aphid</name>
    <dbReference type="NCBI Taxonomy" id="143950"/>
    <lineage>
        <taxon>Eukaryota</taxon>
        <taxon>Metazoa</taxon>
        <taxon>Ecdysozoa</taxon>
        <taxon>Arthropoda</taxon>
        <taxon>Hexapoda</taxon>
        <taxon>Insecta</taxon>
        <taxon>Pterygota</taxon>
        <taxon>Neoptera</taxon>
        <taxon>Paraneoptera</taxon>
        <taxon>Hemiptera</taxon>
        <taxon>Sternorrhyncha</taxon>
        <taxon>Aphidomorpha</taxon>
        <taxon>Aphidoidea</taxon>
        <taxon>Aphididae</taxon>
        <taxon>Sipha</taxon>
    </lineage>
</organism>
<protein>
    <submittedName>
        <fullName evidence="10">Sorting nexin-7-like isoform X2</fullName>
    </submittedName>
</protein>
<evidence type="ECO:0000313" key="10">
    <source>
        <dbReference type="RefSeq" id="XP_025417428.1"/>
    </source>
</evidence>
<evidence type="ECO:0000259" key="8">
    <source>
        <dbReference type="PROSITE" id="PS50195"/>
    </source>
</evidence>
<dbReference type="SUPFAM" id="SSF64268">
    <property type="entry name" value="PX domain"/>
    <property type="match status" value="1"/>
</dbReference>
<dbReference type="GO" id="GO:0035091">
    <property type="term" value="F:phosphatidylinositol binding"/>
    <property type="evidence" value="ECO:0007669"/>
    <property type="project" value="InterPro"/>
</dbReference>
<dbReference type="Gene3D" id="3.30.1520.10">
    <property type="entry name" value="Phox-like domain"/>
    <property type="match status" value="1"/>
</dbReference>
<sequence>MCGRYNIHTHFRCKSRDTQLSKSRELNGMMTDQSSAVLEVSVEEKGITPMPQILLNDTPTLVSFPMNTNDFHLKLNFRHDIQVRVENPQKIVEPLETYITYRVSTKADRIDYPHKEYVIRRRYNDFIWLRQNIAAEYPDRIVPPLPAKHTILGQLDRYSKEFVTCRMLLLERFLSRLVAHPILTEDKHLRVFLTANATEFASYKKRGTGLLRRMSNSLNTISVSYNSRQIDFEFDPIRNHLQGLSEKLAMLEKVAQRIHKERKELCVESHQLGAAFIEWSSNEQSVSAALSRIGHTITANSSALRHNLISNFISDWAQPLKDYVSYIECVRETLGKRDALQIQYEQSLIDLEKKKADKDKVANNDKPIMSFWSKTETDKEEKIERMSQVIPKLVSVVEANQERLDVCSNVFRQEFGLWKYQKKSDLKNMLTALAESHIQYYQNCVTSWDLVFKRMASE</sequence>
<dbReference type="GO" id="GO:0061709">
    <property type="term" value="P:reticulophagy"/>
    <property type="evidence" value="ECO:0007669"/>
    <property type="project" value="TreeGrafter"/>
</dbReference>
<comment type="subcellular location">
    <subcellularLocation>
        <location evidence="2">Cytoplasm</location>
    </subcellularLocation>
    <subcellularLocation>
        <location evidence="1">Endomembrane system</location>
        <topology evidence="1">Peripheral membrane protein</topology>
    </subcellularLocation>
</comment>
<dbReference type="Pfam" id="PF00787">
    <property type="entry name" value="PX"/>
    <property type="match status" value="1"/>
</dbReference>
<dbReference type="SMART" id="SM00312">
    <property type="entry name" value="PX"/>
    <property type="match status" value="1"/>
</dbReference>
<gene>
    <name evidence="10" type="primary">LOC112688458</name>
</gene>
<dbReference type="RefSeq" id="XP_025417428.1">
    <property type="nucleotide sequence ID" value="XM_025561643.1"/>
</dbReference>
<evidence type="ECO:0000256" key="6">
    <source>
        <dbReference type="ARBA" id="ARBA00023121"/>
    </source>
</evidence>
<evidence type="ECO:0000256" key="4">
    <source>
        <dbReference type="ARBA" id="ARBA00022448"/>
    </source>
</evidence>
<evidence type="ECO:0000256" key="7">
    <source>
        <dbReference type="ARBA" id="ARBA00023136"/>
    </source>
</evidence>
<dbReference type="PROSITE" id="PS50195">
    <property type="entry name" value="PX"/>
    <property type="match status" value="1"/>
</dbReference>
<dbReference type="GO" id="GO:0000407">
    <property type="term" value="C:phagophore assembly site"/>
    <property type="evidence" value="ECO:0007669"/>
    <property type="project" value="TreeGrafter"/>
</dbReference>
<feature type="domain" description="PX" evidence="8">
    <location>
        <begin position="79"/>
        <end position="200"/>
    </location>
</feature>
<evidence type="ECO:0000256" key="1">
    <source>
        <dbReference type="ARBA" id="ARBA00004184"/>
    </source>
</evidence>
<keyword evidence="7" id="KW-0472">Membrane</keyword>
<dbReference type="AlphaFoldDB" id="A0A8B8G3P5"/>
<dbReference type="OrthoDB" id="205639at2759"/>
<dbReference type="GO" id="GO:0032456">
    <property type="term" value="P:endocytic recycling"/>
    <property type="evidence" value="ECO:0007669"/>
    <property type="project" value="TreeGrafter"/>
</dbReference>
<dbReference type="InterPro" id="IPR027267">
    <property type="entry name" value="AH/BAR_dom_sf"/>
</dbReference>
<evidence type="ECO:0000313" key="9">
    <source>
        <dbReference type="Proteomes" id="UP000694846"/>
    </source>
</evidence>
<dbReference type="SUPFAM" id="SSF103657">
    <property type="entry name" value="BAR/IMD domain-like"/>
    <property type="match status" value="1"/>
</dbReference>